<dbReference type="InterPro" id="IPR037177">
    <property type="entry name" value="DLC_sf"/>
</dbReference>
<evidence type="ECO:0000313" key="1">
    <source>
        <dbReference type="EMBL" id="VDD74211.1"/>
    </source>
</evidence>
<dbReference type="Proteomes" id="UP000267029">
    <property type="component" value="Unassembled WGS sequence"/>
</dbReference>
<name>A0A3P6G5T2_MESCO</name>
<dbReference type="Gene3D" id="3.30.740.10">
    <property type="entry name" value="Protein Inhibitor Of Neuronal Nitric Oxide Synthase"/>
    <property type="match status" value="2"/>
</dbReference>
<organism evidence="1 2">
    <name type="scientific">Mesocestoides corti</name>
    <name type="common">Flatworm</name>
    <dbReference type="NCBI Taxonomy" id="53468"/>
    <lineage>
        <taxon>Eukaryota</taxon>
        <taxon>Metazoa</taxon>
        <taxon>Spiralia</taxon>
        <taxon>Lophotrochozoa</taxon>
        <taxon>Platyhelminthes</taxon>
        <taxon>Cestoda</taxon>
        <taxon>Eucestoda</taxon>
        <taxon>Cyclophyllidea</taxon>
        <taxon>Mesocestoididae</taxon>
        <taxon>Mesocestoides</taxon>
    </lineage>
</organism>
<reference evidence="1 2" key="1">
    <citation type="submission" date="2018-10" db="EMBL/GenBank/DDBJ databases">
        <authorList>
            <consortium name="Pathogen Informatics"/>
        </authorList>
    </citation>
    <scope>NUCLEOTIDE SEQUENCE [LARGE SCALE GENOMIC DNA]</scope>
</reference>
<dbReference type="GO" id="GO:0045505">
    <property type="term" value="F:dynein intermediate chain binding"/>
    <property type="evidence" value="ECO:0007669"/>
    <property type="project" value="TreeGrafter"/>
</dbReference>
<accession>A0A3P6G5T2</accession>
<protein>
    <recommendedName>
        <fullName evidence="3">Dynein light chain</fullName>
    </recommendedName>
</protein>
<dbReference type="PANTHER" id="PTHR11886">
    <property type="entry name" value="DYNEIN LIGHT CHAIN"/>
    <property type="match status" value="1"/>
</dbReference>
<dbReference type="OrthoDB" id="6506078at2759"/>
<dbReference type="STRING" id="53468.A0A3P6G5T2"/>
<gene>
    <name evidence="1" type="ORF">MCOS_LOCUS214</name>
</gene>
<evidence type="ECO:0000313" key="2">
    <source>
        <dbReference type="Proteomes" id="UP000267029"/>
    </source>
</evidence>
<dbReference type="GO" id="GO:0005868">
    <property type="term" value="C:cytoplasmic dynein complex"/>
    <property type="evidence" value="ECO:0007669"/>
    <property type="project" value="TreeGrafter"/>
</dbReference>
<proteinExistence type="predicted"/>
<dbReference type="CDD" id="cd21450">
    <property type="entry name" value="DLC-like_DYNLL1-like"/>
    <property type="match status" value="2"/>
</dbReference>
<dbReference type="Pfam" id="PF01221">
    <property type="entry name" value="Dynein_light"/>
    <property type="match status" value="2"/>
</dbReference>
<evidence type="ECO:0008006" key="3">
    <source>
        <dbReference type="Google" id="ProtNLM"/>
    </source>
</evidence>
<dbReference type="GO" id="GO:0007017">
    <property type="term" value="P:microtubule-based process"/>
    <property type="evidence" value="ECO:0007669"/>
    <property type="project" value="InterPro"/>
</dbReference>
<dbReference type="AlphaFoldDB" id="A0A3P6G5T2"/>
<dbReference type="EMBL" id="UXSR01000015">
    <property type="protein sequence ID" value="VDD74211.1"/>
    <property type="molecule type" value="Genomic_DNA"/>
</dbReference>
<dbReference type="SMART" id="SM01375">
    <property type="entry name" value="Dynein_light"/>
    <property type="match status" value="2"/>
</dbReference>
<sequence length="209" mass="24277">MVTSVNMNTLCKANPDPNACENKPRIVRMDLDESLESYFLKVVYEACKCYNDPLDICTAIKQCLDAKLGRMWHVIVGVEFGRSVVLTTALVYAFVRRLVCSWCQTMPQYGEIRCVADSRCDSGEKPRFLRYSLDPNVETDFLYYVRRAYETYDDPEDMCTALKKRLDDEYGPTWHVVVGEYFGSHFEHEPKGFCYITYRGLSFLMFKFG</sequence>
<dbReference type="SUPFAM" id="SSF54648">
    <property type="entry name" value="DLC"/>
    <property type="match status" value="2"/>
</dbReference>
<dbReference type="InterPro" id="IPR001372">
    <property type="entry name" value="Dynein_light_chain_typ-1/2"/>
</dbReference>
<keyword evidence="2" id="KW-1185">Reference proteome</keyword>
<dbReference type="PANTHER" id="PTHR11886:SF35">
    <property type="entry name" value="DYNEIN LIGHT CHAIN"/>
    <property type="match status" value="1"/>
</dbReference>